<organism evidence="2 3">
    <name type="scientific">Brassica rapa subsp. trilocularis</name>
    <dbReference type="NCBI Taxonomy" id="1813537"/>
    <lineage>
        <taxon>Eukaryota</taxon>
        <taxon>Viridiplantae</taxon>
        <taxon>Streptophyta</taxon>
        <taxon>Embryophyta</taxon>
        <taxon>Tracheophyta</taxon>
        <taxon>Spermatophyta</taxon>
        <taxon>Magnoliopsida</taxon>
        <taxon>eudicotyledons</taxon>
        <taxon>Gunneridae</taxon>
        <taxon>Pentapetalae</taxon>
        <taxon>rosids</taxon>
        <taxon>malvids</taxon>
        <taxon>Brassicales</taxon>
        <taxon>Brassicaceae</taxon>
        <taxon>Brassiceae</taxon>
        <taxon>Brassica</taxon>
    </lineage>
</organism>
<comment type="caution">
    <text evidence="2">The sequence shown here is derived from an EMBL/GenBank/DDBJ whole genome shotgun (WGS) entry which is preliminary data.</text>
</comment>
<evidence type="ECO:0008006" key="4">
    <source>
        <dbReference type="Google" id="ProtNLM"/>
    </source>
</evidence>
<feature type="region of interest" description="Disordered" evidence="1">
    <location>
        <begin position="36"/>
        <end position="71"/>
    </location>
</feature>
<evidence type="ECO:0000256" key="1">
    <source>
        <dbReference type="SAM" id="MobiDB-lite"/>
    </source>
</evidence>
<evidence type="ECO:0000313" key="3">
    <source>
        <dbReference type="Proteomes" id="UP000823674"/>
    </source>
</evidence>
<feature type="compositionally biased region" description="Polar residues" evidence="1">
    <location>
        <begin position="43"/>
        <end position="62"/>
    </location>
</feature>
<gene>
    <name evidence="2" type="primary">A08p008910.1_BraROA</name>
    <name evidence="2" type="ORF">IGI04_029647</name>
</gene>
<protein>
    <recommendedName>
        <fullName evidence="4">Transposase MuDR plant domain-containing protein</fullName>
    </recommendedName>
</protein>
<keyword evidence="3" id="KW-1185">Reference proteome</keyword>
<sequence>MIWEKKVRTLYNKKLPNEEKSDIKTYQNTQIYYERETSRKSRQLPTFRSPDNFQEVQTTSRKSSGRLPGSRQMDRQLHAVYGECLLKDGCWNCVVDKFKGARLFFLSESSTHVELIAMAQEDYNLDKNTESVGLAYSLPEAMMQWMAPNTAHIHITSDKKVRNFLGITKTHEVRLYVSSLSKMRTVQEEMEEEDEGDEADEGDEDDDDMAEDENHDGEEDVGEEDGADEDADIPDVAQAVDDAEDYSEYGKVKDEDEEEDDDMCFEDFKSTYDSEGGRSNASKIYVNQSFASMDALVSEMRLTTVRRKFSFRIYKSTKNFPCGNMSC</sequence>
<proteinExistence type="predicted"/>
<feature type="region of interest" description="Disordered" evidence="1">
    <location>
        <begin position="183"/>
        <end position="262"/>
    </location>
</feature>
<feature type="compositionally biased region" description="Acidic residues" evidence="1">
    <location>
        <begin position="188"/>
        <end position="233"/>
    </location>
</feature>
<name>A0ABQ7LQT2_BRACM</name>
<reference evidence="2 3" key="1">
    <citation type="submission" date="2021-03" db="EMBL/GenBank/DDBJ databases">
        <authorList>
            <person name="King G.J."/>
            <person name="Bancroft I."/>
            <person name="Baten A."/>
            <person name="Bloomfield J."/>
            <person name="Borpatragohain P."/>
            <person name="He Z."/>
            <person name="Irish N."/>
            <person name="Irwin J."/>
            <person name="Liu K."/>
            <person name="Mauleon R.P."/>
            <person name="Moore J."/>
            <person name="Morris R."/>
            <person name="Ostergaard L."/>
            <person name="Wang B."/>
            <person name="Wells R."/>
        </authorList>
    </citation>
    <scope>NUCLEOTIDE SEQUENCE [LARGE SCALE GENOMIC DNA]</scope>
    <source>
        <strain evidence="2">R-o-18</strain>
        <tissue evidence="2">Leaf</tissue>
    </source>
</reference>
<accession>A0ABQ7LQT2</accession>
<dbReference type="EMBL" id="JADBGQ010000007">
    <property type="protein sequence ID" value="KAG5388106.1"/>
    <property type="molecule type" value="Genomic_DNA"/>
</dbReference>
<dbReference type="Proteomes" id="UP000823674">
    <property type="component" value="Chromosome A08"/>
</dbReference>
<evidence type="ECO:0000313" key="2">
    <source>
        <dbReference type="EMBL" id="KAG5388106.1"/>
    </source>
</evidence>